<accession>A0A2W7NTF0</accession>
<reference evidence="1" key="1">
    <citation type="submission" date="2018-06" db="EMBL/GenBank/DDBJ databases">
        <title>Genomic Encyclopedia of Type Strains, Phase IV (KMG-V): Genome sequencing to study the core and pangenomes of soil and plant-associated prokaryotes.</title>
        <authorList>
            <person name="Whitman W."/>
        </authorList>
    </citation>
    <scope>NUCLEOTIDE SEQUENCE [LARGE SCALE GENOMIC DNA]</scope>
    <source>
        <strain evidence="1">MLR2-44</strain>
    </source>
</reference>
<protein>
    <submittedName>
        <fullName evidence="1">Uncharacterized protein</fullName>
    </submittedName>
</protein>
<organism evidence="1 2">
    <name type="scientific">Cupriavidus phytorum</name>
    <dbReference type="NCBI Taxonomy" id="3024399"/>
    <lineage>
        <taxon>Bacteria</taxon>
        <taxon>Pseudomonadati</taxon>
        <taxon>Pseudomonadota</taxon>
        <taxon>Betaproteobacteria</taxon>
        <taxon>Burkholderiales</taxon>
        <taxon>Burkholderiaceae</taxon>
        <taxon>Cupriavidus</taxon>
    </lineage>
</organism>
<dbReference type="EMBL" id="QKZN01000018">
    <property type="protein sequence ID" value="PZX21545.1"/>
    <property type="molecule type" value="Genomic_DNA"/>
</dbReference>
<evidence type="ECO:0000313" key="2">
    <source>
        <dbReference type="Proteomes" id="UP000249638"/>
    </source>
</evidence>
<proteinExistence type="predicted"/>
<comment type="caution">
    <text evidence="1">The sequence shown here is derived from an EMBL/GenBank/DDBJ whole genome shotgun (WGS) entry which is preliminary data.</text>
</comment>
<name>A0A2W7NTF0_9BURK</name>
<sequence length="111" mass="12602">MAECIRHAGARSPGPASFGLRRYNTRFVFPLIFQAIAMSKPALTLKFKCKKCTKPVTLYLQKTSACSHITPYQGFCKCGEMMRHATGDKDAVESFVNSLDNSWMHHHHHHH</sequence>
<dbReference type="AlphaFoldDB" id="A0A2W7NTF0"/>
<gene>
    <name evidence="1" type="ORF">C7416_11820</name>
</gene>
<evidence type="ECO:0000313" key="1">
    <source>
        <dbReference type="EMBL" id="PZX21545.1"/>
    </source>
</evidence>
<keyword evidence="2" id="KW-1185">Reference proteome</keyword>
<dbReference type="Proteomes" id="UP000249638">
    <property type="component" value="Unassembled WGS sequence"/>
</dbReference>